<name>A0ACC2VA38_9TREE</name>
<keyword evidence="2" id="KW-1185">Reference proteome</keyword>
<protein>
    <submittedName>
        <fullName evidence="1">Uncharacterized protein</fullName>
    </submittedName>
</protein>
<dbReference type="EMBL" id="JASBWS010000115">
    <property type="protein sequence ID" value="KAJ9096218.1"/>
    <property type="molecule type" value="Genomic_DNA"/>
</dbReference>
<dbReference type="Proteomes" id="UP001230649">
    <property type="component" value="Unassembled WGS sequence"/>
</dbReference>
<accession>A0ACC2VA38</accession>
<evidence type="ECO:0000313" key="2">
    <source>
        <dbReference type="Proteomes" id="UP001230649"/>
    </source>
</evidence>
<evidence type="ECO:0000313" key="1">
    <source>
        <dbReference type="EMBL" id="KAJ9096218.1"/>
    </source>
</evidence>
<reference evidence="1" key="1">
    <citation type="submission" date="2023-04" db="EMBL/GenBank/DDBJ databases">
        <title>Draft Genome sequencing of Naganishia species isolated from polar environments using Oxford Nanopore Technology.</title>
        <authorList>
            <person name="Leo P."/>
            <person name="Venkateswaran K."/>
        </authorList>
    </citation>
    <scope>NUCLEOTIDE SEQUENCE</scope>
    <source>
        <strain evidence="1">MNA-CCFEE 5262</strain>
    </source>
</reference>
<sequence>MSVATQTQIAFETLKEAVLPVLPQVASSPAPLQSAGTLDGFAYINLTPSIGTEFVDYKRGGKPSLSIREVLDDPKKLRDLAILVSQRGVVFFRDATITPEEQKTLIEALGQAGGKPAGHGLHVHPLTAETSEFGKEISVISSEYTFAQKFGREKEPVYNKYSGRHEWIREFPAEGGGDTLWASGYELYDRLTPTYRKFLEGLTAEHRGDFFLAAAKAKGEPLRRHRGSPLNDNQDLKASHPVIRVNPVTGWKSLFVNSVFTKKINELNDEESQNVLKFLAEHVHGDFDREAGQARTGTRSVSVGEKPYFDGNALSRREAIAAGRPSGLRKE</sequence>
<gene>
    <name evidence="1" type="ORF">QFC20_006462</name>
</gene>
<organism evidence="1 2">
    <name type="scientific">Naganishia adeliensis</name>
    <dbReference type="NCBI Taxonomy" id="92952"/>
    <lineage>
        <taxon>Eukaryota</taxon>
        <taxon>Fungi</taxon>
        <taxon>Dikarya</taxon>
        <taxon>Basidiomycota</taxon>
        <taxon>Agaricomycotina</taxon>
        <taxon>Tremellomycetes</taxon>
        <taxon>Filobasidiales</taxon>
        <taxon>Filobasidiaceae</taxon>
        <taxon>Naganishia</taxon>
    </lineage>
</organism>
<comment type="caution">
    <text evidence="1">The sequence shown here is derived from an EMBL/GenBank/DDBJ whole genome shotgun (WGS) entry which is preliminary data.</text>
</comment>
<proteinExistence type="predicted"/>